<dbReference type="GO" id="GO:0004930">
    <property type="term" value="F:G protein-coupled receptor activity"/>
    <property type="evidence" value="ECO:0007669"/>
    <property type="project" value="UniProtKB-KW"/>
</dbReference>
<proteinExistence type="predicted"/>
<evidence type="ECO:0000313" key="12">
    <source>
        <dbReference type="Proteomes" id="UP000663832"/>
    </source>
</evidence>
<evidence type="ECO:0000256" key="4">
    <source>
        <dbReference type="ARBA" id="ARBA00022989"/>
    </source>
</evidence>
<evidence type="ECO:0000256" key="2">
    <source>
        <dbReference type="ARBA" id="ARBA00022475"/>
    </source>
</evidence>
<keyword evidence="12" id="KW-1185">Reference proteome</keyword>
<comment type="caution">
    <text evidence="11">The sequence shown here is derived from an EMBL/GenBank/DDBJ whole genome shotgun (WGS) entry which is preliminary data.</text>
</comment>
<evidence type="ECO:0000256" key="1">
    <source>
        <dbReference type="ARBA" id="ARBA00004651"/>
    </source>
</evidence>
<feature type="domain" description="G-protein coupled receptors family 1 profile" evidence="10">
    <location>
        <begin position="28"/>
        <end position="281"/>
    </location>
</feature>
<dbReference type="GO" id="GO:0005886">
    <property type="term" value="C:plasma membrane"/>
    <property type="evidence" value="ECO:0007669"/>
    <property type="project" value="UniProtKB-SubCell"/>
</dbReference>
<keyword evidence="5" id="KW-0297">G-protein coupled receptor</keyword>
<evidence type="ECO:0000256" key="9">
    <source>
        <dbReference type="SAM" id="Phobius"/>
    </source>
</evidence>
<evidence type="ECO:0000256" key="7">
    <source>
        <dbReference type="ARBA" id="ARBA00023170"/>
    </source>
</evidence>
<dbReference type="Gene3D" id="1.20.1070.10">
    <property type="entry name" value="Rhodopsin 7-helix transmembrane proteins"/>
    <property type="match status" value="1"/>
</dbReference>
<organism evidence="11 12">
    <name type="scientific">Adineta steineri</name>
    <dbReference type="NCBI Taxonomy" id="433720"/>
    <lineage>
        <taxon>Eukaryota</taxon>
        <taxon>Metazoa</taxon>
        <taxon>Spiralia</taxon>
        <taxon>Gnathifera</taxon>
        <taxon>Rotifera</taxon>
        <taxon>Eurotatoria</taxon>
        <taxon>Bdelloidea</taxon>
        <taxon>Adinetida</taxon>
        <taxon>Adinetidae</taxon>
        <taxon>Adineta</taxon>
    </lineage>
</organism>
<feature type="transmembrane region" description="Helical" evidence="9">
    <location>
        <begin position="323"/>
        <end position="342"/>
    </location>
</feature>
<keyword evidence="6 9" id="KW-0472">Membrane</keyword>
<accession>A0A813TXZ0</accession>
<evidence type="ECO:0000256" key="3">
    <source>
        <dbReference type="ARBA" id="ARBA00022692"/>
    </source>
</evidence>
<dbReference type="InterPro" id="IPR017452">
    <property type="entry name" value="GPCR_Rhodpsn_7TM"/>
</dbReference>
<feature type="transmembrane region" description="Helical" evidence="9">
    <location>
        <begin position="170"/>
        <end position="192"/>
    </location>
</feature>
<dbReference type="PANTHER" id="PTHR24228:SF59">
    <property type="entry name" value="NEUROPEPTIDE RECEPTOR 15"/>
    <property type="match status" value="1"/>
</dbReference>
<gene>
    <name evidence="11" type="ORF">QVE165_LOCUS5149</name>
</gene>
<dbReference type="SUPFAM" id="SSF81321">
    <property type="entry name" value="Family A G protein-coupled receptor-like"/>
    <property type="match status" value="1"/>
</dbReference>
<keyword evidence="4 9" id="KW-1133">Transmembrane helix</keyword>
<protein>
    <recommendedName>
        <fullName evidence="10">G-protein coupled receptors family 1 profile domain-containing protein</fullName>
    </recommendedName>
</protein>
<dbReference type="CDD" id="cd00637">
    <property type="entry name" value="7tm_classA_rhodopsin-like"/>
    <property type="match status" value="1"/>
</dbReference>
<keyword evidence="8" id="KW-0807">Transducer</keyword>
<name>A0A813TXZ0_9BILA</name>
<dbReference type="AlphaFoldDB" id="A0A813TXZ0"/>
<feature type="transmembrane region" description="Helical" evidence="9">
    <location>
        <begin position="284"/>
        <end position="303"/>
    </location>
</feature>
<evidence type="ECO:0000256" key="6">
    <source>
        <dbReference type="ARBA" id="ARBA00023136"/>
    </source>
</evidence>
<feature type="transmembrane region" description="Helical" evidence="9">
    <location>
        <begin position="130"/>
        <end position="150"/>
    </location>
</feature>
<dbReference type="PANTHER" id="PTHR24228">
    <property type="entry name" value="B2 BRADYKININ RECEPTOR/ANGIOTENSIN II RECEPTOR"/>
    <property type="match status" value="1"/>
</dbReference>
<evidence type="ECO:0000256" key="8">
    <source>
        <dbReference type="ARBA" id="ARBA00023224"/>
    </source>
</evidence>
<dbReference type="PROSITE" id="PS50262">
    <property type="entry name" value="G_PROTEIN_RECEP_F1_2"/>
    <property type="match status" value="1"/>
</dbReference>
<evidence type="ECO:0000313" key="11">
    <source>
        <dbReference type="EMBL" id="CAF0818899.1"/>
    </source>
</evidence>
<feature type="transmembrane region" description="Helical" evidence="9">
    <location>
        <begin position="221"/>
        <end position="247"/>
    </location>
</feature>
<dbReference type="EMBL" id="CAJNOM010000020">
    <property type="protein sequence ID" value="CAF0818899.1"/>
    <property type="molecule type" value="Genomic_DNA"/>
</dbReference>
<feature type="transmembrane region" description="Helical" evidence="9">
    <location>
        <begin position="16"/>
        <end position="37"/>
    </location>
</feature>
<keyword evidence="3 9" id="KW-0812">Transmembrane</keyword>
<dbReference type="Proteomes" id="UP000663832">
    <property type="component" value="Unassembled WGS sequence"/>
</dbReference>
<reference evidence="11" key="1">
    <citation type="submission" date="2021-02" db="EMBL/GenBank/DDBJ databases">
        <authorList>
            <person name="Nowell W R."/>
        </authorList>
    </citation>
    <scope>NUCLEOTIDE SEQUENCE</scope>
</reference>
<sequence length="345" mass="40679">MSIENSFQSWLIPFDILNLICLFLVIILALLFLFLIIFNKTCHTVPMILVANSCSAELIFASSIFSMAIFTLTNDLLRREYNDSFCIFRGYAIYVGCYAQNYSYFLQAIYRYTTVVYPARLFWRSAKFQLFLISLMWMSAVISILPHIFYKKFSYLVGDQMCEMPSELSFVPIYNVTWFFIIPVNSILFIYFKLVRYVKEMNIHVMPVNTLLRAERELKMVYRIVILVTFLAILGIPYATFAIMGFFTAPPKYHFRIAYIFVNISLTTIITFHNDLKQFYSQDSFCMVRTFISYVISAELFYSYSLQAIYRTRLFWQSAQFQFFLISLTWICAFLHATPHIFTGQ</sequence>
<keyword evidence="2" id="KW-1003">Cell membrane</keyword>
<evidence type="ECO:0000256" key="5">
    <source>
        <dbReference type="ARBA" id="ARBA00023040"/>
    </source>
</evidence>
<feature type="transmembrane region" description="Helical" evidence="9">
    <location>
        <begin position="253"/>
        <end position="272"/>
    </location>
</feature>
<evidence type="ECO:0000259" key="10">
    <source>
        <dbReference type="PROSITE" id="PS50262"/>
    </source>
</evidence>
<comment type="subcellular location">
    <subcellularLocation>
        <location evidence="1">Cell membrane</location>
        <topology evidence="1">Multi-pass membrane protein</topology>
    </subcellularLocation>
</comment>
<keyword evidence="7" id="KW-0675">Receptor</keyword>
<feature type="transmembrane region" description="Helical" evidence="9">
    <location>
        <begin position="91"/>
        <end position="110"/>
    </location>
</feature>
<feature type="transmembrane region" description="Helical" evidence="9">
    <location>
        <begin position="49"/>
        <end position="71"/>
    </location>
</feature>